<dbReference type="EMBL" id="CAJPIZ010057665">
    <property type="protein sequence ID" value="CAG2123415.1"/>
    <property type="molecule type" value="Genomic_DNA"/>
</dbReference>
<evidence type="ECO:0000313" key="1">
    <source>
        <dbReference type="EMBL" id="CAD7651428.1"/>
    </source>
</evidence>
<dbReference type="EMBL" id="OC912234">
    <property type="protein sequence ID" value="CAD7651428.1"/>
    <property type="molecule type" value="Genomic_DNA"/>
</dbReference>
<dbReference type="OrthoDB" id="10261632at2759"/>
<accession>A0A7R9M0W5</accession>
<evidence type="ECO:0000313" key="3">
    <source>
        <dbReference type="Proteomes" id="UP000759131"/>
    </source>
</evidence>
<feature type="non-terminal residue" evidence="2">
    <location>
        <position position="152"/>
    </location>
</feature>
<sequence length="152" mass="16614">CVSLSNRQPLVLLSTTFQKYLREYAHRVLQSNLPRVGAFSSSITSLSNTITSAANTREGVLSAASSAAGLLQSFLKEAEGGVKVLSKSELCQVCSVLLTANYCLETTQQLEKKLQERVDQTLTDKINMSPELDIFHGIISNCIQLLIHNIEA</sequence>
<protein>
    <submittedName>
        <fullName evidence="2">Uncharacterized protein</fullName>
    </submittedName>
</protein>
<dbReference type="EMBL" id="CAJPIZ010057659">
    <property type="protein sequence ID" value="CAG2123413.1"/>
    <property type="molecule type" value="Genomic_DNA"/>
</dbReference>
<dbReference type="Proteomes" id="UP000759131">
    <property type="component" value="Unassembled WGS sequence"/>
</dbReference>
<feature type="non-terminal residue" evidence="2">
    <location>
        <position position="1"/>
    </location>
</feature>
<proteinExistence type="predicted"/>
<reference evidence="2" key="1">
    <citation type="submission" date="2020-11" db="EMBL/GenBank/DDBJ databases">
        <authorList>
            <person name="Tran Van P."/>
        </authorList>
    </citation>
    <scope>NUCLEOTIDE SEQUENCE</scope>
</reference>
<keyword evidence="3" id="KW-1185">Reference proteome</keyword>
<organism evidence="2">
    <name type="scientific">Medioppia subpectinata</name>
    <dbReference type="NCBI Taxonomy" id="1979941"/>
    <lineage>
        <taxon>Eukaryota</taxon>
        <taxon>Metazoa</taxon>
        <taxon>Ecdysozoa</taxon>
        <taxon>Arthropoda</taxon>
        <taxon>Chelicerata</taxon>
        <taxon>Arachnida</taxon>
        <taxon>Acari</taxon>
        <taxon>Acariformes</taxon>
        <taxon>Sarcoptiformes</taxon>
        <taxon>Oribatida</taxon>
        <taxon>Brachypylina</taxon>
        <taxon>Oppioidea</taxon>
        <taxon>Oppiidae</taxon>
        <taxon>Medioppia</taxon>
    </lineage>
</organism>
<dbReference type="GO" id="GO:0005829">
    <property type="term" value="C:cytosol"/>
    <property type="evidence" value="ECO:0007669"/>
    <property type="project" value="GOC"/>
</dbReference>
<evidence type="ECO:0000313" key="2">
    <source>
        <dbReference type="EMBL" id="CAD7651430.1"/>
    </source>
</evidence>
<name>A0A7R9M0W5_9ACAR</name>
<dbReference type="InterPro" id="IPR039766">
    <property type="entry name" value="Vps53"/>
</dbReference>
<gene>
    <name evidence="1" type="ORF">OSB1V03_LOCUS23358</name>
    <name evidence="2" type="ORF">OSB1V03_LOCUS23360</name>
</gene>
<dbReference type="PANTHER" id="PTHR12820">
    <property type="entry name" value="VACUOLAR SORTING PROTEIN 53"/>
    <property type="match status" value="1"/>
</dbReference>
<dbReference type="PANTHER" id="PTHR12820:SF0">
    <property type="entry name" value="VACUOLAR PROTEIN SORTING-ASSOCIATED PROTEIN 53 HOMOLOG"/>
    <property type="match status" value="1"/>
</dbReference>
<dbReference type="EMBL" id="OC912240">
    <property type="protein sequence ID" value="CAD7651430.1"/>
    <property type="molecule type" value="Genomic_DNA"/>
</dbReference>
<dbReference type="GO" id="GO:0042147">
    <property type="term" value="P:retrograde transport, endosome to Golgi"/>
    <property type="evidence" value="ECO:0007669"/>
    <property type="project" value="InterPro"/>
</dbReference>
<dbReference type="GO" id="GO:0000938">
    <property type="term" value="C:GARP complex"/>
    <property type="evidence" value="ECO:0007669"/>
    <property type="project" value="InterPro"/>
</dbReference>
<dbReference type="AlphaFoldDB" id="A0A7R9M0W5"/>